<dbReference type="GO" id="GO:0004181">
    <property type="term" value="F:metallocarboxypeptidase activity"/>
    <property type="evidence" value="ECO:0007669"/>
    <property type="project" value="InterPro"/>
</dbReference>
<dbReference type="CDD" id="cd06240">
    <property type="entry name" value="M14-like"/>
    <property type="match status" value="1"/>
</dbReference>
<dbReference type="InterPro" id="IPR000834">
    <property type="entry name" value="Peptidase_M14"/>
</dbReference>
<keyword evidence="4" id="KW-0378">Hydrolase</keyword>
<sequence length="844" mass="95077">MRRAKIFCIGLSFLFISQAVFAKIPKPEEVLGFKIGTDRKVADMHQILDYFAKLDKASERIVVKEVGKTTMGNPFIVAFITSAENHKNLEKYRKYQQLLADPRKITDKEAEGIISQGKAVVMINCSLHATKIGAFMMSMELAYDLAAKNDKKTKEILDNVILLLVPMHNPDGTQMVVDWYKKNLGTKYEGSRMPWLYHKYVGHDNNRDWYMFTQVESRLTIKVHNAWHPQVILDMHQMGGKGARIFVPPFVDPYEPNIDPILRQQVAMMGTFIASEMTAEGKAGVIHSNMYDAWTPARAYHHYHGGIRILTEVASIKLATPVTVKFEDLAAYAKEPSVKMPMPWKGGRWALRDLVDYNYSAAKAALTNAARLRENWLRNFYRIHKKAVNRTEPPFAYIIPAKQKDLSTTIKMMTVLQMGGVEIHRASESIMADGHEYPEGTYIVFLAQPYGGYAKTLLENQVYPEIREYPGAPLKSPYDVVAHTLPLLMGVEAIQIKDPFKAKSVQVDKLSRPKGKIETVDNAFGYAWGHATNDDIVALNRLVKKGYSAFWSSEDFPAKGKTYPSGTMIVRNKKGLAEDMKSIVNDLDVHFEGLLARPEIKAYALNSVRLGLYKSWDASMDEGWTRWVLEQYEFPYKSIHDKEIRKGNLNKNFDVIIFPDLKTNTIINGAPKESIPPEYSGGIGEIGVKNIKEFVQKGGTLITLNSAADFPLKQFSLTIENSVEKADRKSFFVPGSLLKVLIDTTHPIAYGYEREGAVFFRRSPVLAAKEGKSIVAYPPHNPLLSGWINGEDYFYNKSALVDVPLGDGKIIIIGFSALYRGQSHSTFKLLFNSIHYGPSSLGEL</sequence>
<evidence type="ECO:0000313" key="8">
    <source>
        <dbReference type="EMBL" id="KKN42159.1"/>
    </source>
</evidence>
<gene>
    <name evidence="8" type="ORF">LCGC14_0716030</name>
</gene>
<name>A0A0F9QI32_9ZZZZ</name>
<reference evidence="8" key="1">
    <citation type="journal article" date="2015" name="Nature">
        <title>Complex archaea that bridge the gap between prokaryotes and eukaryotes.</title>
        <authorList>
            <person name="Spang A."/>
            <person name="Saw J.H."/>
            <person name="Jorgensen S.L."/>
            <person name="Zaremba-Niedzwiedzka K."/>
            <person name="Martijn J."/>
            <person name="Lind A.E."/>
            <person name="van Eijk R."/>
            <person name="Schleper C."/>
            <person name="Guy L."/>
            <person name="Ettema T.J."/>
        </authorList>
    </citation>
    <scope>NUCLEOTIDE SEQUENCE</scope>
</reference>
<comment type="similarity">
    <text evidence="2">Belongs to the peptidase M14 family.</text>
</comment>
<dbReference type="GO" id="GO:0008270">
    <property type="term" value="F:zinc ion binding"/>
    <property type="evidence" value="ECO:0007669"/>
    <property type="project" value="InterPro"/>
</dbReference>
<dbReference type="PANTHER" id="PTHR11705">
    <property type="entry name" value="PROTEASE FAMILY M14 CARBOXYPEPTIDASE A,B"/>
    <property type="match status" value="1"/>
</dbReference>
<dbReference type="EMBL" id="LAZR01001600">
    <property type="protein sequence ID" value="KKN42159.1"/>
    <property type="molecule type" value="Genomic_DNA"/>
</dbReference>
<dbReference type="AlphaFoldDB" id="A0A0F9QI32"/>
<comment type="caution">
    <text evidence="8">The sequence shown here is derived from an EMBL/GenBank/DDBJ whole genome shotgun (WGS) entry which is preliminary data.</text>
</comment>
<dbReference type="SUPFAM" id="SSF52317">
    <property type="entry name" value="Class I glutamine amidotransferase-like"/>
    <property type="match status" value="1"/>
</dbReference>
<comment type="cofactor">
    <cofactor evidence="1">
        <name>Zn(2+)</name>
        <dbReference type="ChEBI" id="CHEBI:29105"/>
    </cofactor>
</comment>
<accession>A0A0F9QI32</accession>
<evidence type="ECO:0000256" key="1">
    <source>
        <dbReference type="ARBA" id="ARBA00001947"/>
    </source>
</evidence>
<dbReference type="InterPro" id="IPR029062">
    <property type="entry name" value="Class_I_gatase-like"/>
</dbReference>
<evidence type="ECO:0000256" key="5">
    <source>
        <dbReference type="ARBA" id="ARBA00022833"/>
    </source>
</evidence>
<evidence type="ECO:0000256" key="4">
    <source>
        <dbReference type="ARBA" id="ARBA00022801"/>
    </source>
</evidence>
<dbReference type="GO" id="GO:0005615">
    <property type="term" value="C:extracellular space"/>
    <property type="evidence" value="ECO:0007669"/>
    <property type="project" value="TreeGrafter"/>
</dbReference>
<protein>
    <recommendedName>
        <fullName evidence="7">Peptidase M14 domain-containing protein</fullName>
    </recommendedName>
</protein>
<feature type="domain" description="Peptidase M14" evidence="7">
    <location>
        <begin position="49"/>
        <end position="210"/>
    </location>
</feature>
<dbReference type="GO" id="GO:0006508">
    <property type="term" value="P:proteolysis"/>
    <property type="evidence" value="ECO:0007669"/>
    <property type="project" value="UniProtKB-KW"/>
</dbReference>
<evidence type="ECO:0000256" key="2">
    <source>
        <dbReference type="ARBA" id="ARBA00005988"/>
    </source>
</evidence>
<keyword evidence="3" id="KW-0645">Protease</keyword>
<dbReference type="Gene3D" id="3.40.630.10">
    <property type="entry name" value="Zn peptidases"/>
    <property type="match status" value="1"/>
</dbReference>
<dbReference type="PANTHER" id="PTHR11705:SF143">
    <property type="entry name" value="SLL0236 PROTEIN"/>
    <property type="match status" value="1"/>
</dbReference>
<organism evidence="8">
    <name type="scientific">marine sediment metagenome</name>
    <dbReference type="NCBI Taxonomy" id="412755"/>
    <lineage>
        <taxon>unclassified sequences</taxon>
        <taxon>metagenomes</taxon>
        <taxon>ecological metagenomes</taxon>
    </lineage>
</organism>
<dbReference type="Pfam" id="PF00246">
    <property type="entry name" value="Peptidase_M14"/>
    <property type="match status" value="1"/>
</dbReference>
<proteinExistence type="inferred from homology"/>
<keyword evidence="6" id="KW-0482">Metalloprotease</keyword>
<evidence type="ECO:0000256" key="3">
    <source>
        <dbReference type="ARBA" id="ARBA00022670"/>
    </source>
</evidence>
<evidence type="ECO:0000256" key="6">
    <source>
        <dbReference type="ARBA" id="ARBA00023049"/>
    </source>
</evidence>
<keyword evidence="5" id="KW-0862">Zinc</keyword>
<dbReference type="SUPFAM" id="SSF53187">
    <property type="entry name" value="Zn-dependent exopeptidases"/>
    <property type="match status" value="1"/>
</dbReference>
<evidence type="ECO:0000259" key="7">
    <source>
        <dbReference type="Pfam" id="PF00246"/>
    </source>
</evidence>